<feature type="compositionally biased region" description="Low complexity" evidence="3">
    <location>
        <begin position="1411"/>
        <end position="1422"/>
    </location>
</feature>
<feature type="compositionally biased region" description="Basic and acidic residues" evidence="3">
    <location>
        <begin position="1395"/>
        <end position="1410"/>
    </location>
</feature>
<accession>A0A0W8CI31</accession>
<feature type="compositionally biased region" description="Basic and acidic residues" evidence="3">
    <location>
        <begin position="1200"/>
        <end position="1226"/>
    </location>
</feature>
<dbReference type="Gene3D" id="3.10.580.10">
    <property type="entry name" value="CBS-domain"/>
    <property type="match status" value="2"/>
</dbReference>
<feature type="domain" description="CBS" evidence="5">
    <location>
        <begin position="1115"/>
        <end position="1183"/>
    </location>
</feature>
<feature type="domain" description="Tyrosine specific protein phosphatases" evidence="4">
    <location>
        <begin position="381"/>
        <end position="471"/>
    </location>
</feature>
<gene>
    <name evidence="6" type="ORF">AM587_10012305</name>
</gene>
<dbReference type="PROSITE" id="PS51371">
    <property type="entry name" value="CBS"/>
    <property type="match status" value="4"/>
</dbReference>
<dbReference type="Proteomes" id="UP000052943">
    <property type="component" value="Unassembled WGS sequence"/>
</dbReference>
<dbReference type="OrthoDB" id="432447at2759"/>
<dbReference type="SMART" id="SM00116">
    <property type="entry name" value="CBS"/>
    <property type="match status" value="4"/>
</dbReference>
<evidence type="ECO:0000256" key="3">
    <source>
        <dbReference type="SAM" id="MobiDB-lite"/>
    </source>
</evidence>
<dbReference type="Pfam" id="PF09414">
    <property type="entry name" value="RNA_ligase"/>
    <property type="match status" value="1"/>
</dbReference>
<dbReference type="InterPro" id="IPR057023">
    <property type="entry name" value="PTP-SAK"/>
</dbReference>
<evidence type="ECO:0000259" key="4">
    <source>
        <dbReference type="PROSITE" id="PS50056"/>
    </source>
</evidence>
<dbReference type="Gene3D" id="3.30.470.30">
    <property type="entry name" value="DNA ligase/mRNA capping enzyme"/>
    <property type="match status" value="1"/>
</dbReference>
<feature type="domain" description="CBS" evidence="5">
    <location>
        <begin position="1252"/>
        <end position="1311"/>
    </location>
</feature>
<dbReference type="InterPro" id="IPR000387">
    <property type="entry name" value="Tyr_Pase_dom"/>
</dbReference>
<reference evidence="6 7" key="1">
    <citation type="submission" date="2015-11" db="EMBL/GenBank/DDBJ databases">
        <title>Genomes and virulence difference between two physiological races of Phytophthora nicotianae.</title>
        <authorList>
            <person name="Liu H."/>
            <person name="Ma X."/>
            <person name="Yu H."/>
            <person name="Fang D."/>
            <person name="Li Y."/>
            <person name="Wang X."/>
            <person name="Wang W."/>
            <person name="Dong Y."/>
            <person name="Xiao B."/>
        </authorList>
    </citation>
    <scope>NUCLEOTIDE SEQUENCE [LARGE SCALE GENOMIC DNA]</scope>
    <source>
        <strain evidence="7">race 0</strain>
    </source>
</reference>
<dbReference type="SMART" id="SM00404">
    <property type="entry name" value="PTPc_motif"/>
    <property type="match status" value="1"/>
</dbReference>
<dbReference type="InterPro" id="IPR003595">
    <property type="entry name" value="Tyr_Pase_cat"/>
</dbReference>
<evidence type="ECO:0000259" key="5">
    <source>
        <dbReference type="PROSITE" id="PS51371"/>
    </source>
</evidence>
<dbReference type="InterPro" id="IPR052732">
    <property type="entry name" value="Cell-binding_unc_protein"/>
</dbReference>
<dbReference type="CDD" id="cd14504">
    <property type="entry name" value="DUSP23"/>
    <property type="match status" value="1"/>
</dbReference>
<dbReference type="InterPro" id="IPR021122">
    <property type="entry name" value="RNA_ligase_dom_REL/Rnl2"/>
</dbReference>
<dbReference type="SUPFAM" id="SSF54631">
    <property type="entry name" value="CBS-domain pair"/>
    <property type="match status" value="2"/>
</dbReference>
<dbReference type="STRING" id="4790.A0A0W8CI31"/>
<dbReference type="SUPFAM" id="SSF56091">
    <property type="entry name" value="DNA ligase/mRNA capping enzyme, catalytic domain"/>
    <property type="match status" value="1"/>
</dbReference>
<keyword evidence="1" id="KW-0378">Hydrolase</keyword>
<dbReference type="Gene3D" id="3.40.50.300">
    <property type="entry name" value="P-loop containing nucleotide triphosphate hydrolases"/>
    <property type="match status" value="1"/>
</dbReference>
<dbReference type="SUPFAM" id="SSF52540">
    <property type="entry name" value="P-loop containing nucleoside triphosphate hydrolases"/>
    <property type="match status" value="1"/>
</dbReference>
<dbReference type="PANTHER" id="PTHR43883:SF1">
    <property type="entry name" value="GLUCONOKINASE"/>
    <property type="match status" value="1"/>
</dbReference>
<feature type="compositionally biased region" description="Basic and acidic residues" evidence="3">
    <location>
        <begin position="1428"/>
        <end position="1437"/>
    </location>
</feature>
<name>A0A0W8CI31_PHYNI</name>
<feature type="domain" description="CBS" evidence="5">
    <location>
        <begin position="1320"/>
        <end position="1382"/>
    </location>
</feature>
<dbReference type="GO" id="GO:0016791">
    <property type="term" value="F:phosphatase activity"/>
    <property type="evidence" value="ECO:0007669"/>
    <property type="project" value="UniProtKB-ARBA"/>
</dbReference>
<dbReference type="PANTHER" id="PTHR43883">
    <property type="entry name" value="SLR0207 PROTEIN"/>
    <property type="match status" value="1"/>
</dbReference>
<sequence length="1461" mass="162291">MCDQDRVIRYRGCLALRFAANSSVKKNIQSILGVEPQFPMLPEDEWHMTLVTKDELRELSTDAIQEAMEPLSTRCFAIGLGGGSEATRDLGPAGVYFVVFVWPKAQAFRTKHGLPMKDFHVSVSIANRHDIDKTSDALLDNSCLESLGKSALEALSRQVMLEHKPERALEIATLLCTKFGEETARGWVRLADASLLTDRPKLAMLSYGHLVERMTRTPQDDSEGRGSALCRHCCTQLSKCAELTEWGPVFAKEEIEQVPSNLRSFLCRPWSISTWTAIRDSTQNTSMALSYPSRERLTTPYSPLGNLMEQYTLPRFFRWIVPFQLAAMSTPRNRDDIRCLCYSLHIRHVVTLTEEEPLPTAWFDGVPNIKNTFLPVPNYKAPSIPQIDLFMRLCCNSSAPVLVHCGGGKGRAGTMVACYLVAFGFKPPPVELNDGNVSNGVWFQPAMTATEAIQALRTMRPGSIETKEQEEAVSNYCSLLWKRRGLFPPEPAQPTPSRPEITGKPVETTDLLVLCGIPGSGKSSFRRALVKRIVASRAAPITVRSNNSLYQPWTEIHSDEIGRKGCERSIGQGSNRRVILDRCNGVVADRKKFLDLAATWSHHATAAVFDIPTKLCEARAMQRADHPTLPPGRRVDFAIHQHSSTFEFPELYEGFQTIVRITSVEASLELVDLLSPPLPLLKFPRTPHLIDLGAATSDDLVNDFNSLSLPVDRDTTIVITEKMDGANMGISLSPDRALVVQNRSRVINSKSHRQFRDLDKFLNSHRAVLYEILHRDAVFPGRFVLYGEWLAATHSIPYSKLGSHFYAFDLYDRETGQFWDRASLQEQLAISAATCQDDGAIQLVPKLWEGHVLPPPIELVALAQQRRSQFYDGPIEGIYIKWERLGHVKERCKVVRSDFLAGDAHWSQRPEGIRFNTVSTFNNLTAPSRGQEPSSTMLSRVLRARSTLLRVSSRTLAVSTIPSRSVAARHQLLVASCARWNSSTSTPVVEAKKEAEPAAAVSDTAESDPVDNVKIDLGTIGAEDAKVLTIADVLNAREQELATNEALFDFEEWESIAGTETVHDAVLTMVERNIGSLIVTEDQEGIVGIVTERDILKKISPRTVMTEEKFVHDVMSSHIMCIHPSTTVIDALATMTKENIRHLAVVNGDMTSAVKRGSVQEEDMRCVLSITDIVRAYAEFEASRNATPAQDGAADASADTEAKSKTETDEPKETKSTEDTETKTETPEAAADATPSTPVVTAATLLKKKHKRIKLILNTRPEDNVTVADAVEEMAKRNFGAVLVVDKEQRVLGIFTERDYIRKVLFEVKDPTKVLVTDVMTSVDSVLQIEDPLEKCWDLAATSNCRHFPVIGVMRQDREKELAGILSIKDIVREISKDHHATPGFRLMEFLKSKMEPKRAEPKPEAKVESTAESSTETKAAAPTDTTAVKEPKEETPMKASSSETESKTVEEPQTSTSVKL</sequence>
<organism evidence="6 7">
    <name type="scientific">Phytophthora nicotianae</name>
    <name type="common">Potato buckeye rot agent</name>
    <name type="synonym">Phytophthora parasitica</name>
    <dbReference type="NCBI Taxonomy" id="4792"/>
    <lineage>
        <taxon>Eukaryota</taxon>
        <taxon>Sar</taxon>
        <taxon>Stramenopiles</taxon>
        <taxon>Oomycota</taxon>
        <taxon>Peronosporomycetes</taxon>
        <taxon>Peronosporales</taxon>
        <taxon>Peronosporaceae</taxon>
        <taxon>Phytophthora</taxon>
    </lineage>
</organism>
<evidence type="ECO:0000256" key="1">
    <source>
        <dbReference type="ARBA" id="ARBA00022801"/>
    </source>
</evidence>
<dbReference type="Pfam" id="PF13671">
    <property type="entry name" value="AAA_33"/>
    <property type="match status" value="1"/>
</dbReference>
<dbReference type="Gene3D" id="3.90.190.10">
    <property type="entry name" value="Protein tyrosine phosphatase superfamily"/>
    <property type="match status" value="1"/>
</dbReference>
<feature type="domain" description="CBS" evidence="5">
    <location>
        <begin position="1048"/>
        <end position="1108"/>
    </location>
</feature>
<feature type="compositionally biased region" description="Low complexity" evidence="3">
    <location>
        <begin position="1227"/>
        <end position="1236"/>
    </location>
</feature>
<dbReference type="Pfam" id="PF00571">
    <property type="entry name" value="CBS"/>
    <property type="match status" value="4"/>
</dbReference>
<dbReference type="InterPro" id="IPR029021">
    <property type="entry name" value="Prot-tyrosine_phosphatase-like"/>
</dbReference>
<dbReference type="Pfam" id="PF22547">
    <property type="entry name" value="2H-SAK"/>
    <property type="match status" value="1"/>
</dbReference>
<dbReference type="EMBL" id="LNFO01003154">
    <property type="protein sequence ID" value="KUF83636.1"/>
    <property type="molecule type" value="Genomic_DNA"/>
</dbReference>
<dbReference type="InterPro" id="IPR027417">
    <property type="entry name" value="P-loop_NTPase"/>
</dbReference>
<evidence type="ECO:0000313" key="6">
    <source>
        <dbReference type="EMBL" id="KUF83636.1"/>
    </source>
</evidence>
<dbReference type="Pfam" id="PF22784">
    <property type="entry name" value="PTP-SAK"/>
    <property type="match status" value="2"/>
</dbReference>
<protein>
    <submittedName>
        <fullName evidence="6">Dual specificity protein phosphatase 23</fullName>
    </submittedName>
</protein>
<proteinExistence type="predicted"/>
<feature type="region of interest" description="Disordered" evidence="3">
    <location>
        <begin position="1395"/>
        <end position="1461"/>
    </location>
</feature>
<feature type="region of interest" description="Disordered" evidence="3">
    <location>
        <begin position="1184"/>
        <end position="1236"/>
    </location>
</feature>
<dbReference type="InterPro" id="IPR000644">
    <property type="entry name" value="CBS_dom"/>
</dbReference>
<keyword evidence="2" id="KW-0129">CBS domain</keyword>
<evidence type="ECO:0000256" key="2">
    <source>
        <dbReference type="PROSITE-ProRule" id="PRU00703"/>
    </source>
</evidence>
<comment type="caution">
    <text evidence="6">The sequence shown here is derived from an EMBL/GenBank/DDBJ whole genome shotgun (WGS) entry which is preliminary data.</text>
</comment>
<evidence type="ECO:0000313" key="7">
    <source>
        <dbReference type="Proteomes" id="UP000052943"/>
    </source>
</evidence>
<dbReference type="InterPro" id="IPR054498">
    <property type="entry name" value="2H-SAK"/>
</dbReference>
<dbReference type="PROSITE" id="PS50056">
    <property type="entry name" value="TYR_PHOSPHATASE_2"/>
    <property type="match status" value="1"/>
</dbReference>
<dbReference type="InterPro" id="IPR046342">
    <property type="entry name" value="CBS_dom_sf"/>
</dbReference>
<dbReference type="SUPFAM" id="SSF52799">
    <property type="entry name" value="(Phosphotyrosine protein) phosphatases II"/>
    <property type="match status" value="1"/>
</dbReference>